<dbReference type="GO" id="GO:0015935">
    <property type="term" value="C:small ribosomal subunit"/>
    <property type="evidence" value="ECO:0007669"/>
    <property type="project" value="TreeGrafter"/>
</dbReference>
<feature type="compositionally biased region" description="Low complexity" evidence="4">
    <location>
        <begin position="587"/>
        <end position="596"/>
    </location>
</feature>
<keyword evidence="3" id="KW-0687">Ribonucleoprotein</keyword>
<evidence type="ECO:0000256" key="4">
    <source>
        <dbReference type="SAM" id="MobiDB-lite"/>
    </source>
</evidence>
<evidence type="ECO:0000313" key="6">
    <source>
        <dbReference type="EMBL" id="EFJ44857.1"/>
    </source>
</evidence>
<feature type="region of interest" description="Disordered" evidence="4">
    <location>
        <begin position="298"/>
        <end position="348"/>
    </location>
</feature>
<name>D8U611_VOLCA</name>
<keyword evidence="5" id="KW-1133">Transmembrane helix</keyword>
<feature type="region of interest" description="Disordered" evidence="4">
    <location>
        <begin position="251"/>
        <end position="285"/>
    </location>
</feature>
<dbReference type="GO" id="GO:0005739">
    <property type="term" value="C:mitochondrion"/>
    <property type="evidence" value="ECO:0007669"/>
    <property type="project" value="GOC"/>
</dbReference>
<dbReference type="InParanoid" id="D8U611"/>
<dbReference type="PANTHER" id="PTHR12919:SF39">
    <property type="entry name" value="SMALL RIBOSOMAL SUBUNIT PROTEIN BS16M_BS16C"/>
    <property type="match status" value="1"/>
</dbReference>
<keyword evidence="5" id="KW-0472">Membrane</keyword>
<dbReference type="NCBIfam" id="TIGR00002">
    <property type="entry name" value="S16"/>
    <property type="match status" value="1"/>
</dbReference>
<dbReference type="Pfam" id="PF00886">
    <property type="entry name" value="Ribosomal_S16"/>
    <property type="match status" value="1"/>
</dbReference>
<dbReference type="SUPFAM" id="SSF54565">
    <property type="entry name" value="Ribosomal protein S16"/>
    <property type="match status" value="1"/>
</dbReference>
<evidence type="ECO:0000256" key="3">
    <source>
        <dbReference type="ARBA" id="ARBA00023274"/>
    </source>
</evidence>
<dbReference type="OrthoDB" id="9909019at2759"/>
<dbReference type="GeneID" id="9617302"/>
<dbReference type="eggNOG" id="KOG3419">
    <property type="taxonomic scope" value="Eukaryota"/>
</dbReference>
<dbReference type="InterPro" id="IPR023803">
    <property type="entry name" value="Ribosomal_bS16_dom_sf"/>
</dbReference>
<reference evidence="6 7" key="1">
    <citation type="journal article" date="2010" name="Science">
        <title>Genomic analysis of organismal complexity in the multicellular green alga Volvox carteri.</title>
        <authorList>
            <person name="Prochnik S.E."/>
            <person name="Umen J."/>
            <person name="Nedelcu A.M."/>
            <person name="Hallmann A."/>
            <person name="Miller S.M."/>
            <person name="Nishii I."/>
            <person name="Ferris P."/>
            <person name="Kuo A."/>
            <person name="Mitros T."/>
            <person name="Fritz-Laylin L.K."/>
            <person name="Hellsten U."/>
            <person name="Chapman J."/>
            <person name="Simakov O."/>
            <person name="Rensing S.A."/>
            <person name="Terry A."/>
            <person name="Pangilinan J."/>
            <person name="Kapitonov V."/>
            <person name="Jurka J."/>
            <person name="Salamov A."/>
            <person name="Shapiro H."/>
            <person name="Schmutz J."/>
            <person name="Grimwood J."/>
            <person name="Lindquist E."/>
            <person name="Lucas S."/>
            <person name="Grigoriev I.V."/>
            <person name="Schmitt R."/>
            <person name="Kirk D."/>
            <person name="Rokhsar D.S."/>
        </authorList>
    </citation>
    <scope>NUCLEOTIDE SEQUENCE [LARGE SCALE GENOMIC DNA]</scope>
    <source>
        <strain evidence="7">f. Nagariensis / Eve</strain>
    </source>
</reference>
<dbReference type="InterPro" id="IPR000307">
    <property type="entry name" value="Ribosomal_bS16"/>
</dbReference>
<keyword evidence="2" id="KW-0689">Ribosomal protein</keyword>
<dbReference type="PANTHER" id="PTHR12919">
    <property type="entry name" value="30S RIBOSOMAL PROTEIN S16"/>
    <property type="match status" value="1"/>
</dbReference>
<dbReference type="STRING" id="3068.D8U611"/>
<organism evidence="7">
    <name type="scientific">Volvox carteri f. nagariensis</name>
    <dbReference type="NCBI Taxonomy" id="3068"/>
    <lineage>
        <taxon>Eukaryota</taxon>
        <taxon>Viridiplantae</taxon>
        <taxon>Chlorophyta</taxon>
        <taxon>core chlorophytes</taxon>
        <taxon>Chlorophyceae</taxon>
        <taxon>CS clade</taxon>
        <taxon>Chlamydomonadales</taxon>
        <taxon>Volvocaceae</taxon>
        <taxon>Volvox</taxon>
    </lineage>
</organism>
<dbReference type="RefSeq" id="XP_002954140.1">
    <property type="nucleotide sequence ID" value="XM_002954094.1"/>
</dbReference>
<feature type="transmembrane region" description="Helical" evidence="5">
    <location>
        <begin position="117"/>
        <end position="136"/>
    </location>
</feature>
<evidence type="ECO:0000256" key="1">
    <source>
        <dbReference type="ARBA" id="ARBA00006668"/>
    </source>
</evidence>
<feature type="transmembrane region" description="Helical" evidence="5">
    <location>
        <begin position="89"/>
        <end position="110"/>
    </location>
</feature>
<gene>
    <name evidence="6" type="ORF">VOLCADRAFT_121256</name>
</gene>
<feature type="region of interest" description="Disordered" evidence="4">
    <location>
        <begin position="587"/>
        <end position="632"/>
    </location>
</feature>
<evidence type="ECO:0000313" key="7">
    <source>
        <dbReference type="Proteomes" id="UP000001058"/>
    </source>
</evidence>
<sequence length="632" mass="64169">MVGGLRIKLVRWGFNLRPFYVLSVMQRRQARNSGSRKEDIGWWDPNPAADGNMHLGLKMDRLKYWLTIGAKPTDKVADLLGYVGVLPQLASWFVFFALASGVYAFYLPFVEDAGVRWFLVALYSVLVVAIVTLDLYTSCLDPSDPGLTGATDGEFFCGLCQASVARTSKHCRACDRFTEKDEMRDLVSDKYGKSVVYGGWQAALAIYMALLVISVVMLGELFFFHVVLISKGLTTYDYIIAQRDAKLAAPTKSSGANMKGCRSSRVADTTTAKRKPVKGNHPVSYDAASKVGKAGAAAAGGGTPGYPGDPAATDLTTSPPAVGKPLQLGALGSGSLGSNSSSDVGGRDGLGLSEKAAAVATGSVQELVARAVAEQTLFKQPSLREAAVLRGLLPLPSPSGAGGGGGGVPAGGPVFGGPGSCVPECGNIISEAGGDATTAGSRPVMGDEEFMSLELAKCQHQQQGGPNLAAGGMAAAACTFGTTHGSRHLGSFGSLPYRSGSLGGAAGAQGVASAAPAVAVLAPSAVVGLGNFDAAAAVPQPAGRHLGGHTVSPRGLAGPTAAAEPSAAAAAVSMALSRAGSLPPLLSAPSLPDLAAPGGGAGSRSLLFPSKSKSPRGTVGGLRGGELPTTPE</sequence>
<accession>D8U611</accession>
<dbReference type="GO" id="GO:0032543">
    <property type="term" value="P:mitochondrial translation"/>
    <property type="evidence" value="ECO:0007669"/>
    <property type="project" value="TreeGrafter"/>
</dbReference>
<dbReference type="EMBL" id="GL378361">
    <property type="protein sequence ID" value="EFJ44857.1"/>
    <property type="molecule type" value="Genomic_DNA"/>
</dbReference>
<proteinExistence type="inferred from homology"/>
<comment type="similarity">
    <text evidence="1">Belongs to the bacterial ribosomal protein bS16 family.</text>
</comment>
<dbReference type="Proteomes" id="UP000001058">
    <property type="component" value="Unassembled WGS sequence"/>
</dbReference>
<keyword evidence="7" id="KW-1185">Reference proteome</keyword>
<protein>
    <submittedName>
        <fullName evidence="6">Uncharacterized protein</fullName>
    </submittedName>
</protein>
<keyword evidence="5" id="KW-0812">Transmembrane</keyword>
<evidence type="ECO:0000256" key="2">
    <source>
        <dbReference type="ARBA" id="ARBA00022980"/>
    </source>
</evidence>
<evidence type="ECO:0000256" key="5">
    <source>
        <dbReference type="SAM" id="Phobius"/>
    </source>
</evidence>
<dbReference type="GO" id="GO:0003735">
    <property type="term" value="F:structural constituent of ribosome"/>
    <property type="evidence" value="ECO:0007669"/>
    <property type="project" value="InterPro"/>
</dbReference>
<dbReference type="KEGG" id="vcn:VOLCADRAFT_121256"/>
<dbReference type="Gene3D" id="3.30.1320.10">
    <property type="match status" value="1"/>
</dbReference>
<dbReference type="AlphaFoldDB" id="D8U611"/>
<feature type="transmembrane region" description="Helical" evidence="5">
    <location>
        <begin position="204"/>
        <end position="229"/>
    </location>
</feature>
<dbReference type="eggNOG" id="KOG1311">
    <property type="taxonomic scope" value="Eukaryota"/>
</dbReference>